<dbReference type="InterPro" id="IPR036390">
    <property type="entry name" value="WH_DNA-bd_sf"/>
</dbReference>
<dbReference type="EMBL" id="CYZU01000001">
    <property type="protein sequence ID" value="CUN64136.1"/>
    <property type="molecule type" value="Genomic_DNA"/>
</dbReference>
<dbReference type="PANTHER" id="PTHR30126">
    <property type="entry name" value="HTH-TYPE TRANSCRIPTIONAL REGULATOR"/>
    <property type="match status" value="1"/>
</dbReference>
<dbReference type="InterPro" id="IPR000847">
    <property type="entry name" value="LysR_HTH_N"/>
</dbReference>
<dbReference type="GO" id="GO:0003700">
    <property type="term" value="F:DNA-binding transcription factor activity"/>
    <property type="evidence" value="ECO:0007669"/>
    <property type="project" value="InterPro"/>
</dbReference>
<comment type="similarity">
    <text evidence="1">Belongs to the LysR transcriptional regulatory family.</text>
</comment>
<evidence type="ECO:0000256" key="1">
    <source>
        <dbReference type="ARBA" id="ARBA00009437"/>
    </source>
</evidence>
<feature type="domain" description="HTH lysR-type" evidence="5">
    <location>
        <begin position="1"/>
        <end position="59"/>
    </location>
</feature>
<evidence type="ECO:0000313" key="6">
    <source>
        <dbReference type="EMBL" id="CUN64136.1"/>
    </source>
</evidence>
<evidence type="ECO:0000259" key="5">
    <source>
        <dbReference type="PROSITE" id="PS50931"/>
    </source>
</evidence>
<evidence type="ECO:0000256" key="4">
    <source>
        <dbReference type="ARBA" id="ARBA00023163"/>
    </source>
</evidence>
<dbReference type="Proteomes" id="UP000095544">
    <property type="component" value="Unassembled WGS sequence"/>
</dbReference>
<sequence>MLDQKLDTFLILCETRNYTQTANRLNITQPAVTQHIKFLEGYYKTKLLYYDEKRLLHLTEHGKLLRSYAQTIKSDSRIIERKLKNQPEQPDELKLGTLTTTGESLVPHMVAQYLKKYPDKKVSMYLGEADALLQQLKSGRIQFCIIDTYCPPLEYESCELFEADTICVCSPEHPLAGKTVDFKDLNSYRLIFRENDTNSHRNLMKILHAHNQDIDSFRSYVEIGTINTVQKMVMENVGISFIYRFVVQENLEKGLLSQIHIRNFSSHSMFNFAWMKNSFFTPGNMQFLEVCREVLNSSIFQNNGQFSSPS</sequence>
<protein>
    <submittedName>
        <fullName evidence="6">CysJI operon transcriptional activator</fullName>
    </submittedName>
</protein>
<reference evidence="6 7" key="1">
    <citation type="submission" date="2015-09" db="EMBL/GenBank/DDBJ databases">
        <authorList>
            <consortium name="Pathogen Informatics"/>
        </authorList>
    </citation>
    <scope>NUCLEOTIDE SEQUENCE [LARGE SCALE GENOMIC DNA]</scope>
    <source>
        <strain evidence="6 7">2789STDY5834876</strain>
    </source>
</reference>
<evidence type="ECO:0000256" key="3">
    <source>
        <dbReference type="ARBA" id="ARBA00023125"/>
    </source>
</evidence>
<dbReference type="AlphaFoldDB" id="A0A173YLN1"/>
<dbReference type="Gene3D" id="1.10.10.10">
    <property type="entry name" value="Winged helix-like DNA-binding domain superfamily/Winged helix DNA-binding domain"/>
    <property type="match status" value="1"/>
</dbReference>
<organism evidence="6 7">
    <name type="scientific">Faecalicatena contorta</name>
    <dbReference type="NCBI Taxonomy" id="39482"/>
    <lineage>
        <taxon>Bacteria</taxon>
        <taxon>Bacillati</taxon>
        <taxon>Bacillota</taxon>
        <taxon>Clostridia</taxon>
        <taxon>Lachnospirales</taxon>
        <taxon>Lachnospiraceae</taxon>
        <taxon>Faecalicatena</taxon>
    </lineage>
</organism>
<evidence type="ECO:0000313" key="7">
    <source>
        <dbReference type="Proteomes" id="UP000095544"/>
    </source>
</evidence>
<dbReference type="GO" id="GO:0000976">
    <property type="term" value="F:transcription cis-regulatory region binding"/>
    <property type="evidence" value="ECO:0007669"/>
    <property type="project" value="TreeGrafter"/>
</dbReference>
<name>A0A173YLN1_9FIRM</name>
<keyword evidence="4" id="KW-0804">Transcription</keyword>
<keyword evidence="2" id="KW-0805">Transcription regulation</keyword>
<dbReference type="InterPro" id="IPR005119">
    <property type="entry name" value="LysR_subst-bd"/>
</dbReference>
<dbReference type="CDD" id="cd05466">
    <property type="entry name" value="PBP2_LTTR_substrate"/>
    <property type="match status" value="1"/>
</dbReference>
<dbReference type="Pfam" id="PF03466">
    <property type="entry name" value="LysR_substrate"/>
    <property type="match status" value="1"/>
</dbReference>
<keyword evidence="3" id="KW-0238">DNA-binding</keyword>
<gene>
    <name evidence="6" type="primary">cysL_3</name>
    <name evidence="6" type="ORF">ERS852491_00125</name>
</gene>
<dbReference type="InterPro" id="IPR036388">
    <property type="entry name" value="WH-like_DNA-bd_sf"/>
</dbReference>
<dbReference type="RefSeq" id="WP_055149947.1">
    <property type="nucleotide sequence ID" value="NZ_CYZU01000001.1"/>
</dbReference>
<dbReference type="PANTHER" id="PTHR30126:SF91">
    <property type="entry name" value="LYSR FAMILY TRANSCRIPTIONAL REGULATOR"/>
    <property type="match status" value="1"/>
</dbReference>
<dbReference type="PROSITE" id="PS50931">
    <property type="entry name" value="HTH_LYSR"/>
    <property type="match status" value="1"/>
</dbReference>
<dbReference type="SUPFAM" id="SSF53850">
    <property type="entry name" value="Periplasmic binding protein-like II"/>
    <property type="match status" value="1"/>
</dbReference>
<dbReference type="STRING" id="39482.ERS852491_00125"/>
<accession>A0A173YLN1</accession>
<proteinExistence type="inferred from homology"/>
<dbReference type="Pfam" id="PF00126">
    <property type="entry name" value="HTH_1"/>
    <property type="match status" value="1"/>
</dbReference>
<dbReference type="OrthoDB" id="9785745at2"/>
<dbReference type="Gene3D" id="3.40.190.10">
    <property type="entry name" value="Periplasmic binding protein-like II"/>
    <property type="match status" value="2"/>
</dbReference>
<evidence type="ECO:0000256" key="2">
    <source>
        <dbReference type="ARBA" id="ARBA00023015"/>
    </source>
</evidence>
<dbReference type="SUPFAM" id="SSF46785">
    <property type="entry name" value="Winged helix' DNA-binding domain"/>
    <property type="match status" value="1"/>
</dbReference>